<dbReference type="GO" id="GO:0005092">
    <property type="term" value="F:GDP-dissociation inhibitor activity"/>
    <property type="evidence" value="ECO:0007669"/>
    <property type="project" value="TreeGrafter"/>
</dbReference>
<evidence type="ECO:0000256" key="2">
    <source>
        <dbReference type="ARBA" id="ARBA00022540"/>
    </source>
</evidence>
<dbReference type="Gene3D" id="3.30.30.170">
    <property type="match status" value="1"/>
</dbReference>
<name>A0A9W9LE34_9EURO</name>
<proteinExistence type="inferred from homology"/>
<feature type="compositionally biased region" description="Basic residues" evidence="6">
    <location>
        <begin position="147"/>
        <end position="160"/>
    </location>
</feature>
<comment type="similarity">
    <text evidence="1">Belongs to the eIF-2-beta/eIF-5 family.</text>
</comment>
<protein>
    <submittedName>
        <fullName evidence="8">Eukaryotic translation initiation factor 5</fullName>
    </submittedName>
</protein>
<dbReference type="Gene3D" id="2.20.25.350">
    <property type="match status" value="1"/>
</dbReference>
<keyword evidence="2 8" id="KW-0396">Initiation factor</keyword>
<dbReference type="EMBL" id="JAPQKN010000008">
    <property type="protein sequence ID" value="KAJ5151209.1"/>
    <property type="molecule type" value="Genomic_DNA"/>
</dbReference>
<evidence type="ECO:0000256" key="3">
    <source>
        <dbReference type="ARBA" id="ARBA00022741"/>
    </source>
</evidence>
<organism evidence="8 9">
    <name type="scientific">Penicillium canariense</name>
    <dbReference type="NCBI Taxonomy" id="189055"/>
    <lineage>
        <taxon>Eukaryota</taxon>
        <taxon>Fungi</taxon>
        <taxon>Dikarya</taxon>
        <taxon>Ascomycota</taxon>
        <taxon>Pezizomycotina</taxon>
        <taxon>Eurotiomycetes</taxon>
        <taxon>Eurotiomycetidae</taxon>
        <taxon>Eurotiales</taxon>
        <taxon>Aspergillaceae</taxon>
        <taxon>Penicillium</taxon>
    </lineage>
</organism>
<evidence type="ECO:0000256" key="6">
    <source>
        <dbReference type="SAM" id="MobiDB-lite"/>
    </source>
</evidence>
<comment type="caution">
    <text evidence="8">The sequence shown here is derived from an EMBL/GenBank/DDBJ whole genome shotgun (WGS) entry which is preliminary data.</text>
</comment>
<dbReference type="GO" id="GO:0003743">
    <property type="term" value="F:translation initiation factor activity"/>
    <property type="evidence" value="ECO:0007669"/>
    <property type="project" value="UniProtKB-KW"/>
</dbReference>
<dbReference type="PANTHER" id="PTHR23001">
    <property type="entry name" value="EUKARYOTIC TRANSLATION INITIATION FACTOR"/>
    <property type="match status" value="1"/>
</dbReference>
<reference evidence="8" key="1">
    <citation type="submission" date="2022-11" db="EMBL/GenBank/DDBJ databases">
        <authorList>
            <person name="Petersen C."/>
        </authorList>
    </citation>
    <scope>NUCLEOTIDE SEQUENCE</scope>
    <source>
        <strain evidence="8">IBT 26290</strain>
    </source>
</reference>
<evidence type="ECO:0000256" key="4">
    <source>
        <dbReference type="ARBA" id="ARBA00022917"/>
    </source>
</evidence>
<dbReference type="Pfam" id="PF01873">
    <property type="entry name" value="eIF-5_eIF-2B"/>
    <property type="match status" value="1"/>
</dbReference>
<keyword evidence="9" id="KW-1185">Reference proteome</keyword>
<dbReference type="AlphaFoldDB" id="A0A9W9LE34"/>
<keyword evidence="4" id="KW-0648">Protein biosynthesis</keyword>
<dbReference type="FunFam" id="2.20.25.350:FF:000001">
    <property type="entry name" value="Eukaryotic translation initiation factor 5"/>
    <property type="match status" value="1"/>
</dbReference>
<evidence type="ECO:0000259" key="7">
    <source>
        <dbReference type="PROSITE" id="PS51363"/>
    </source>
</evidence>
<dbReference type="InterPro" id="IPR016024">
    <property type="entry name" value="ARM-type_fold"/>
</dbReference>
<dbReference type="Proteomes" id="UP001149163">
    <property type="component" value="Unassembled WGS sequence"/>
</dbReference>
<dbReference type="GO" id="GO:0071074">
    <property type="term" value="F:eukaryotic initiation factor eIF2 binding"/>
    <property type="evidence" value="ECO:0007669"/>
    <property type="project" value="TreeGrafter"/>
</dbReference>
<dbReference type="FunFam" id="3.30.30.170:FF:000002">
    <property type="entry name" value="Eukaryotic translation initiation factor 5"/>
    <property type="match status" value="1"/>
</dbReference>
<dbReference type="InterPro" id="IPR045196">
    <property type="entry name" value="IF2/IF5"/>
</dbReference>
<dbReference type="SUPFAM" id="SSF100966">
    <property type="entry name" value="Translation initiation factor 2 beta, aIF2beta, N-terminal domain"/>
    <property type="match status" value="1"/>
</dbReference>
<reference evidence="8" key="2">
    <citation type="journal article" date="2023" name="IMA Fungus">
        <title>Comparative genomic study of the Penicillium genus elucidates a diverse pangenome and 15 lateral gene transfer events.</title>
        <authorList>
            <person name="Petersen C."/>
            <person name="Sorensen T."/>
            <person name="Nielsen M.R."/>
            <person name="Sondergaard T.E."/>
            <person name="Sorensen J.L."/>
            <person name="Fitzpatrick D.A."/>
            <person name="Frisvad J.C."/>
            <person name="Nielsen K.L."/>
        </authorList>
    </citation>
    <scope>NUCLEOTIDE SEQUENCE</scope>
    <source>
        <strain evidence="8">IBT 26290</strain>
    </source>
</reference>
<dbReference type="SUPFAM" id="SSF48371">
    <property type="entry name" value="ARM repeat"/>
    <property type="match status" value="1"/>
</dbReference>
<dbReference type="InterPro" id="IPR016189">
    <property type="entry name" value="Transl_init_fac_IF2/IF5_N"/>
</dbReference>
<dbReference type="InterPro" id="IPR003307">
    <property type="entry name" value="W2_domain"/>
</dbReference>
<dbReference type="GO" id="GO:0005829">
    <property type="term" value="C:cytosol"/>
    <property type="evidence" value="ECO:0007669"/>
    <property type="project" value="TreeGrafter"/>
</dbReference>
<dbReference type="SMART" id="SM00515">
    <property type="entry name" value="eIF5C"/>
    <property type="match status" value="1"/>
</dbReference>
<dbReference type="GO" id="GO:0005525">
    <property type="term" value="F:GTP binding"/>
    <property type="evidence" value="ECO:0007669"/>
    <property type="project" value="UniProtKB-KW"/>
</dbReference>
<sequence length="423" mass="47240">MATVNIRRDVTDPFYRYKMERIQSKIEGKGNGIKTVIVNLNSVAQSLSRPPAYVIKYFGFELGAQANAKPSDDRWIINGAHDAAKLQDYLDGFISKFVLCKKCKNPETDVFINNDKIVLDCKACGQRTDVDPRLKLSTFIVRNNPKGGKKDKKDKKARREQKKEKSAANGDQDGSPGDSNNSENGDENGDGDDAGSDDELTRRIKSEAQTIEAEVEIKDDDWAFDVSEEAVKARAKDLPSDLKRSLVLEDVDDEEADGPSSYEQLGSWILETAEEKGGVTNVSDIDVYKKAKDFGIETKHKTVAVLAQSIFDDKIVKQIEDRAPLLKKMITSERHEKAFLGGTERFVGQDRPALVAQVPAILLAYYQNDLVSEETLKAWGAKASKKYVDISTSKKIRKAAQPFLEWLENAESEDEEEDSEDDE</sequence>
<dbReference type="GeneID" id="81431761"/>
<dbReference type="RefSeq" id="XP_056538542.1">
    <property type="nucleotide sequence ID" value="XM_056692585.1"/>
</dbReference>
<dbReference type="CDD" id="cd11561">
    <property type="entry name" value="W2_eIF5"/>
    <property type="match status" value="1"/>
</dbReference>
<evidence type="ECO:0000313" key="8">
    <source>
        <dbReference type="EMBL" id="KAJ5151209.1"/>
    </source>
</evidence>
<feature type="region of interest" description="Disordered" evidence="6">
    <location>
        <begin position="141"/>
        <end position="198"/>
    </location>
</feature>
<dbReference type="Pfam" id="PF02020">
    <property type="entry name" value="W2"/>
    <property type="match status" value="1"/>
</dbReference>
<dbReference type="OrthoDB" id="10250831at2759"/>
<dbReference type="InterPro" id="IPR016190">
    <property type="entry name" value="Transl_init_fac_IF2/IF5_Zn-bd"/>
</dbReference>
<dbReference type="FunFam" id="1.25.40.180:FF:000031">
    <property type="entry name" value="Eukaryotic translation initiation factor 5"/>
    <property type="match status" value="1"/>
</dbReference>
<evidence type="ECO:0000313" key="9">
    <source>
        <dbReference type="Proteomes" id="UP001149163"/>
    </source>
</evidence>
<dbReference type="PANTHER" id="PTHR23001:SF7">
    <property type="entry name" value="EUKARYOTIC TRANSLATION INITIATION FACTOR 5"/>
    <property type="match status" value="1"/>
</dbReference>
<feature type="domain" description="W2" evidence="7">
    <location>
        <begin position="255"/>
        <end position="417"/>
    </location>
</feature>
<accession>A0A9W9LE34</accession>
<dbReference type="SMART" id="SM00653">
    <property type="entry name" value="eIF2B_5"/>
    <property type="match status" value="1"/>
</dbReference>
<keyword evidence="3" id="KW-0547">Nucleotide-binding</keyword>
<dbReference type="PROSITE" id="PS51363">
    <property type="entry name" value="W2"/>
    <property type="match status" value="1"/>
</dbReference>
<feature type="compositionally biased region" description="Acidic residues" evidence="6">
    <location>
        <begin position="184"/>
        <end position="198"/>
    </location>
</feature>
<dbReference type="GO" id="GO:0001732">
    <property type="term" value="P:formation of cytoplasmic translation initiation complex"/>
    <property type="evidence" value="ECO:0007669"/>
    <property type="project" value="TreeGrafter"/>
</dbReference>
<keyword evidence="5" id="KW-0342">GTP-binding</keyword>
<evidence type="ECO:0000256" key="5">
    <source>
        <dbReference type="ARBA" id="ARBA00023134"/>
    </source>
</evidence>
<dbReference type="SUPFAM" id="SSF75689">
    <property type="entry name" value="Zinc-binding domain of translation initiation factor 2 beta"/>
    <property type="match status" value="1"/>
</dbReference>
<gene>
    <name evidence="8" type="ORF">N7482_010461</name>
</gene>
<evidence type="ECO:0000256" key="1">
    <source>
        <dbReference type="ARBA" id="ARBA00010397"/>
    </source>
</evidence>
<dbReference type="InterPro" id="IPR002735">
    <property type="entry name" value="Transl_init_fac_IF2/IF5_dom"/>
</dbReference>
<dbReference type="Gene3D" id="1.25.40.180">
    <property type="match status" value="1"/>
</dbReference>